<organism evidence="2 3">
    <name type="scientific">Phytophthora lilii</name>
    <dbReference type="NCBI Taxonomy" id="2077276"/>
    <lineage>
        <taxon>Eukaryota</taxon>
        <taxon>Sar</taxon>
        <taxon>Stramenopiles</taxon>
        <taxon>Oomycota</taxon>
        <taxon>Peronosporomycetes</taxon>
        <taxon>Peronosporales</taxon>
        <taxon>Peronosporaceae</taxon>
        <taxon>Phytophthora</taxon>
    </lineage>
</organism>
<reference evidence="2" key="1">
    <citation type="submission" date="2023-04" db="EMBL/GenBank/DDBJ databases">
        <title>Phytophthora lilii NBRC 32176.</title>
        <authorList>
            <person name="Ichikawa N."/>
            <person name="Sato H."/>
            <person name="Tonouchi N."/>
        </authorList>
    </citation>
    <scope>NUCLEOTIDE SEQUENCE</scope>
    <source>
        <strain evidence="2">NBRC 32176</strain>
    </source>
</reference>
<evidence type="ECO:0000256" key="1">
    <source>
        <dbReference type="SAM" id="MobiDB-lite"/>
    </source>
</evidence>
<dbReference type="AlphaFoldDB" id="A0A9W6TRN4"/>
<evidence type="ECO:0000313" key="2">
    <source>
        <dbReference type="EMBL" id="GMF20883.1"/>
    </source>
</evidence>
<dbReference type="Proteomes" id="UP001165083">
    <property type="component" value="Unassembled WGS sequence"/>
</dbReference>
<name>A0A9W6TRN4_9STRA</name>
<sequence length="75" mass="8328">MPISARIEGKSGDDITTVPGYSDPKQTPKSLGYAITRIAAKRYPKFPTIPFKLLHLCYKTTLLQMKLFGRVVGSN</sequence>
<feature type="region of interest" description="Disordered" evidence="1">
    <location>
        <begin position="1"/>
        <end position="27"/>
    </location>
</feature>
<comment type="caution">
    <text evidence="2">The sequence shown here is derived from an EMBL/GenBank/DDBJ whole genome shotgun (WGS) entry which is preliminary data.</text>
</comment>
<gene>
    <name evidence="2" type="ORF">Plil01_000817900</name>
</gene>
<dbReference type="EMBL" id="BSXW01000389">
    <property type="protein sequence ID" value="GMF20883.1"/>
    <property type="molecule type" value="Genomic_DNA"/>
</dbReference>
<keyword evidence="3" id="KW-1185">Reference proteome</keyword>
<protein>
    <submittedName>
        <fullName evidence="2">Unnamed protein product</fullName>
    </submittedName>
</protein>
<evidence type="ECO:0000313" key="3">
    <source>
        <dbReference type="Proteomes" id="UP001165083"/>
    </source>
</evidence>
<accession>A0A9W6TRN4</accession>
<proteinExistence type="predicted"/>